<keyword evidence="4 8" id="KW-0812">Transmembrane</keyword>
<keyword evidence="2 8" id="KW-0813">Transport</keyword>
<dbReference type="PANTHER" id="PTHR30614:SF0">
    <property type="entry name" value="L-CYSTINE TRANSPORT SYSTEM PERMEASE PROTEIN TCYL"/>
    <property type="match status" value="1"/>
</dbReference>
<feature type="domain" description="ABC transmembrane type-1" evidence="9">
    <location>
        <begin position="15"/>
        <end position="202"/>
    </location>
</feature>
<evidence type="ECO:0000256" key="5">
    <source>
        <dbReference type="ARBA" id="ARBA00022970"/>
    </source>
</evidence>
<evidence type="ECO:0000259" key="9">
    <source>
        <dbReference type="PROSITE" id="PS50928"/>
    </source>
</evidence>
<name>A0ABV2JKH2_9STRE</name>
<reference evidence="10 11" key="1">
    <citation type="submission" date="2024-06" db="EMBL/GenBank/DDBJ databases">
        <title>Genomic Encyclopedia of Type Strains, Phase IV (KMG-IV): sequencing the most valuable type-strain genomes for metagenomic binning, comparative biology and taxonomic classification.</title>
        <authorList>
            <person name="Goeker M."/>
        </authorList>
    </citation>
    <scope>NUCLEOTIDE SEQUENCE [LARGE SCALE GENOMIC DNA]</scope>
    <source>
        <strain evidence="10 11">DSM 15349</strain>
    </source>
</reference>
<evidence type="ECO:0000256" key="1">
    <source>
        <dbReference type="ARBA" id="ARBA00004651"/>
    </source>
</evidence>
<keyword evidence="3" id="KW-1003">Cell membrane</keyword>
<keyword evidence="6 8" id="KW-1133">Transmembrane helix</keyword>
<dbReference type="Gene3D" id="1.10.3720.10">
    <property type="entry name" value="MetI-like"/>
    <property type="match status" value="1"/>
</dbReference>
<keyword evidence="5" id="KW-0029">Amino-acid transport</keyword>
<comment type="subcellular location">
    <subcellularLocation>
        <location evidence="1 8">Cell membrane</location>
        <topology evidence="1 8">Multi-pass membrane protein</topology>
    </subcellularLocation>
</comment>
<proteinExistence type="inferred from homology"/>
<dbReference type="CDD" id="cd06261">
    <property type="entry name" value="TM_PBP2"/>
    <property type="match status" value="1"/>
</dbReference>
<evidence type="ECO:0000313" key="11">
    <source>
        <dbReference type="Proteomes" id="UP001549055"/>
    </source>
</evidence>
<dbReference type="InterPro" id="IPR035906">
    <property type="entry name" value="MetI-like_sf"/>
</dbReference>
<keyword evidence="7 8" id="KW-0472">Membrane</keyword>
<organism evidence="10 11">
    <name type="scientific">Streptococcus gallinaceus</name>
    <dbReference type="NCBI Taxonomy" id="165758"/>
    <lineage>
        <taxon>Bacteria</taxon>
        <taxon>Bacillati</taxon>
        <taxon>Bacillota</taxon>
        <taxon>Bacilli</taxon>
        <taxon>Lactobacillales</taxon>
        <taxon>Streptococcaceae</taxon>
        <taxon>Streptococcus</taxon>
    </lineage>
</organism>
<evidence type="ECO:0000256" key="6">
    <source>
        <dbReference type="ARBA" id="ARBA00022989"/>
    </source>
</evidence>
<accession>A0ABV2JKH2</accession>
<dbReference type="EMBL" id="JBEPMK010000003">
    <property type="protein sequence ID" value="MET3644407.1"/>
    <property type="molecule type" value="Genomic_DNA"/>
</dbReference>
<protein>
    <submittedName>
        <fullName evidence="10">Polar amino acid transport system permease protein</fullName>
    </submittedName>
</protein>
<dbReference type="PROSITE" id="PS50928">
    <property type="entry name" value="ABC_TM1"/>
    <property type="match status" value="1"/>
</dbReference>
<evidence type="ECO:0000256" key="3">
    <source>
        <dbReference type="ARBA" id="ARBA00022475"/>
    </source>
</evidence>
<dbReference type="InterPro" id="IPR010065">
    <property type="entry name" value="AA_ABC_transptr_permease_3TM"/>
</dbReference>
<dbReference type="Pfam" id="PF00528">
    <property type="entry name" value="BPD_transp_1"/>
    <property type="match status" value="1"/>
</dbReference>
<evidence type="ECO:0000256" key="2">
    <source>
        <dbReference type="ARBA" id="ARBA00022448"/>
    </source>
</evidence>
<comment type="caution">
    <text evidence="10">The sequence shown here is derived from an EMBL/GenBank/DDBJ whole genome shotgun (WGS) entry which is preliminary data.</text>
</comment>
<keyword evidence="11" id="KW-1185">Reference proteome</keyword>
<dbReference type="InterPro" id="IPR043429">
    <property type="entry name" value="ArtM/GltK/GlnP/TcyL/YhdX-like"/>
</dbReference>
<evidence type="ECO:0000256" key="8">
    <source>
        <dbReference type="RuleBase" id="RU363032"/>
    </source>
</evidence>
<dbReference type="RefSeq" id="WP_354280711.1">
    <property type="nucleotide sequence ID" value="NZ_JBEPMK010000003.1"/>
</dbReference>
<evidence type="ECO:0000256" key="4">
    <source>
        <dbReference type="ARBA" id="ARBA00022692"/>
    </source>
</evidence>
<dbReference type="NCBIfam" id="TIGR01726">
    <property type="entry name" value="HEQRo_perm_3TM"/>
    <property type="match status" value="1"/>
</dbReference>
<dbReference type="PANTHER" id="PTHR30614">
    <property type="entry name" value="MEMBRANE COMPONENT OF AMINO ACID ABC TRANSPORTER"/>
    <property type="match status" value="1"/>
</dbReference>
<evidence type="ECO:0000256" key="7">
    <source>
        <dbReference type="ARBA" id="ARBA00023136"/>
    </source>
</evidence>
<dbReference type="Proteomes" id="UP001549055">
    <property type="component" value="Unassembled WGS sequence"/>
</dbReference>
<dbReference type="SUPFAM" id="SSF161098">
    <property type="entry name" value="MetI-like"/>
    <property type="match status" value="1"/>
</dbReference>
<gene>
    <name evidence="10" type="ORF">ABID27_001031</name>
</gene>
<feature type="transmembrane region" description="Helical" evidence="8">
    <location>
        <begin position="12"/>
        <end position="39"/>
    </location>
</feature>
<sequence length="213" mass="23894">MDYILDVLPRLLSGAGVTIQVFCMVLVLSLPLGAVVAFLMRIHFPPLRWLLNLYVLIMRGTPLLLQLIFIYYVLPTIGVTFDRMPAVIIAFTLNYAAYFSEIFRGGIDAIPEGQYEAAKVLKFTHLQTIRYIILPQVVKIVLPSVFNEVINLVKDTSLVYILGVGDLLQVSKTAANRDASLAPMFIAGAIYLIMIGITTLGSKWIEKKFDYYK</sequence>
<feature type="transmembrane region" description="Helical" evidence="8">
    <location>
        <begin position="51"/>
        <end position="74"/>
    </location>
</feature>
<feature type="transmembrane region" description="Helical" evidence="8">
    <location>
        <begin position="181"/>
        <end position="205"/>
    </location>
</feature>
<dbReference type="InterPro" id="IPR000515">
    <property type="entry name" value="MetI-like"/>
</dbReference>
<evidence type="ECO:0000313" key="10">
    <source>
        <dbReference type="EMBL" id="MET3644407.1"/>
    </source>
</evidence>
<comment type="similarity">
    <text evidence="8">Belongs to the binding-protein-dependent transport system permease family.</text>
</comment>